<dbReference type="Proteomes" id="UP000751852">
    <property type="component" value="Unassembled WGS sequence"/>
</dbReference>
<proteinExistence type="predicted"/>
<dbReference type="PANTHER" id="PTHR11669">
    <property type="entry name" value="REPLICATION FACTOR C / DNA POLYMERASE III GAMMA-TAU SUBUNIT"/>
    <property type="match status" value="1"/>
</dbReference>
<gene>
    <name evidence="1" type="ORF">HHH54_08175</name>
</gene>
<comment type="caution">
    <text evidence="1">The sequence shown here is derived from an EMBL/GenBank/DDBJ whole genome shotgun (WGS) entry which is preliminary data.</text>
</comment>
<reference evidence="1 2" key="1">
    <citation type="submission" date="2020-04" db="EMBL/GenBank/DDBJ databases">
        <title>Staphylococcus species from domestic dog.</title>
        <authorList>
            <person name="Paterson G.K."/>
        </authorList>
    </citation>
    <scope>NUCLEOTIDE SEQUENCE [LARGE SCALE GENOMIC DNA]</scope>
    <source>
        <strain evidence="1 2">H16/1A</strain>
    </source>
</reference>
<name>A0ABS0TA29_9STAP</name>
<keyword evidence="2" id="KW-1185">Reference proteome</keyword>
<dbReference type="InterPro" id="IPR027417">
    <property type="entry name" value="P-loop_NTPase"/>
</dbReference>
<evidence type="ECO:0000313" key="1">
    <source>
        <dbReference type="EMBL" id="MBI5975572.1"/>
    </source>
</evidence>
<dbReference type="EMBL" id="JABANU010000019">
    <property type="protein sequence ID" value="MBI5975572.1"/>
    <property type="molecule type" value="Genomic_DNA"/>
</dbReference>
<sequence length="313" mass="36404">MLELEQLTKAYHNQKLSHAYLFEGDDAETMTTTARRFAQLILCQDDVQCSTKVAHHNHPDFQYIRTDEATIKKESIEQLVHHMNQLPIEGAYKVYIIQDFEKLTTQGENSILKFLEEPPENTVAILISTKPEQILDTIHSRCQHVYFRPLQREVFVQRLAESEDETMSKPIAELLSTYTTQYDVATQLNEEFELAPLRKQILQWCDRLLNAQDMALIGVTELLKHAKNRRLQLLTLSAINAYFQDLLYIKTGLSERLTFSELESDYTKQVTTLSYRHLVYIIEQITEAHKKLTQNVNPTLVFEQIIIRVKGGF</sequence>
<protein>
    <submittedName>
        <fullName evidence="1">DNA polymerase III subunit delta</fullName>
    </submittedName>
</protein>
<dbReference type="PANTHER" id="PTHR11669:SF8">
    <property type="entry name" value="DNA POLYMERASE III SUBUNIT DELTA"/>
    <property type="match status" value="1"/>
</dbReference>
<organism evidence="1 2">
    <name type="scientific">Staphylococcus canis</name>
    <dbReference type="NCBI Taxonomy" id="2724942"/>
    <lineage>
        <taxon>Bacteria</taxon>
        <taxon>Bacillati</taxon>
        <taxon>Bacillota</taxon>
        <taxon>Bacilli</taxon>
        <taxon>Bacillales</taxon>
        <taxon>Staphylococcaceae</taxon>
        <taxon>Staphylococcus</taxon>
    </lineage>
</organism>
<dbReference type="Pfam" id="PF13177">
    <property type="entry name" value="DNA_pol3_delta2"/>
    <property type="match status" value="1"/>
</dbReference>
<dbReference type="RefSeq" id="WP_198618347.1">
    <property type="nucleotide sequence ID" value="NZ_JABANU010000019.1"/>
</dbReference>
<dbReference type="SUPFAM" id="SSF52540">
    <property type="entry name" value="P-loop containing nucleoside triphosphate hydrolases"/>
    <property type="match status" value="1"/>
</dbReference>
<dbReference type="Gene3D" id="3.40.50.300">
    <property type="entry name" value="P-loop containing nucleotide triphosphate hydrolases"/>
    <property type="match status" value="1"/>
</dbReference>
<evidence type="ECO:0000313" key="2">
    <source>
        <dbReference type="Proteomes" id="UP000751852"/>
    </source>
</evidence>
<dbReference type="InterPro" id="IPR050238">
    <property type="entry name" value="DNA_Rep/Repair_Clamp_Loader"/>
</dbReference>
<accession>A0ABS0TA29</accession>